<dbReference type="AlphaFoldDB" id="A0AAD9H828"/>
<keyword evidence="2" id="KW-1185">Reference proteome</keyword>
<proteinExistence type="predicted"/>
<name>A0AAD9H828_9PEZI</name>
<protein>
    <submittedName>
        <fullName evidence="1">Uncharacterized protein</fullName>
    </submittedName>
</protein>
<gene>
    <name evidence="1" type="ORF">LX32DRAFT_512198</name>
</gene>
<dbReference type="EMBL" id="MU843006">
    <property type="protein sequence ID" value="KAK2023274.1"/>
    <property type="molecule type" value="Genomic_DNA"/>
</dbReference>
<accession>A0AAD9H828</accession>
<evidence type="ECO:0000313" key="2">
    <source>
        <dbReference type="Proteomes" id="UP001232148"/>
    </source>
</evidence>
<sequence>AVSLRDAAAQQKALAEFCYNAKLIHYSVVDPRVGHRRAAMEWEAVLYVRARDADRLLREGLRAPATDFAVPYPCADDLTWRGWPHAQQYVLRGGGWTARLVVGAREREVLERFRIEHVDGKMASACVWDREGLPIFHHDVFDAAQHQ</sequence>
<comment type="caution">
    <text evidence="1">The sequence shown here is derived from an EMBL/GenBank/DDBJ whole genome shotgun (WGS) entry which is preliminary data.</text>
</comment>
<dbReference type="Proteomes" id="UP001232148">
    <property type="component" value="Unassembled WGS sequence"/>
</dbReference>
<feature type="non-terminal residue" evidence="1">
    <location>
        <position position="147"/>
    </location>
</feature>
<organism evidence="1 2">
    <name type="scientific">Colletotrichum zoysiae</name>
    <dbReference type="NCBI Taxonomy" id="1216348"/>
    <lineage>
        <taxon>Eukaryota</taxon>
        <taxon>Fungi</taxon>
        <taxon>Dikarya</taxon>
        <taxon>Ascomycota</taxon>
        <taxon>Pezizomycotina</taxon>
        <taxon>Sordariomycetes</taxon>
        <taxon>Hypocreomycetidae</taxon>
        <taxon>Glomerellales</taxon>
        <taxon>Glomerellaceae</taxon>
        <taxon>Colletotrichum</taxon>
        <taxon>Colletotrichum graminicola species complex</taxon>
    </lineage>
</organism>
<evidence type="ECO:0000313" key="1">
    <source>
        <dbReference type="EMBL" id="KAK2023274.1"/>
    </source>
</evidence>
<reference evidence="1" key="1">
    <citation type="submission" date="2021-06" db="EMBL/GenBank/DDBJ databases">
        <title>Comparative genomics, transcriptomics and evolutionary studies reveal genomic signatures of adaptation to plant cell wall in hemibiotrophic fungi.</title>
        <authorList>
            <consortium name="DOE Joint Genome Institute"/>
            <person name="Baroncelli R."/>
            <person name="Diaz J.F."/>
            <person name="Benocci T."/>
            <person name="Peng M."/>
            <person name="Battaglia E."/>
            <person name="Haridas S."/>
            <person name="Andreopoulos W."/>
            <person name="Labutti K."/>
            <person name="Pangilinan J."/>
            <person name="Floch G.L."/>
            <person name="Makela M.R."/>
            <person name="Henrissat B."/>
            <person name="Grigoriev I.V."/>
            <person name="Crouch J.A."/>
            <person name="De Vries R.P."/>
            <person name="Sukno S.A."/>
            <person name="Thon M.R."/>
        </authorList>
    </citation>
    <scope>NUCLEOTIDE SEQUENCE</scope>
    <source>
        <strain evidence="1">MAFF235873</strain>
    </source>
</reference>
<feature type="non-terminal residue" evidence="1">
    <location>
        <position position="1"/>
    </location>
</feature>